<accession>A0A8R7Q0S0</accession>
<proteinExistence type="predicted"/>
<keyword evidence="2" id="KW-1185">Reference proteome</keyword>
<name>A0A8R7Q0S0_TRIUA</name>
<organism evidence="1 2">
    <name type="scientific">Triticum urartu</name>
    <name type="common">Red wild einkorn</name>
    <name type="synonym">Crithodium urartu</name>
    <dbReference type="NCBI Taxonomy" id="4572"/>
    <lineage>
        <taxon>Eukaryota</taxon>
        <taxon>Viridiplantae</taxon>
        <taxon>Streptophyta</taxon>
        <taxon>Embryophyta</taxon>
        <taxon>Tracheophyta</taxon>
        <taxon>Spermatophyta</taxon>
        <taxon>Magnoliopsida</taxon>
        <taxon>Liliopsida</taxon>
        <taxon>Poales</taxon>
        <taxon>Poaceae</taxon>
        <taxon>BOP clade</taxon>
        <taxon>Pooideae</taxon>
        <taxon>Triticodae</taxon>
        <taxon>Triticeae</taxon>
        <taxon>Triticinae</taxon>
        <taxon>Triticum</taxon>
    </lineage>
</organism>
<dbReference type="EnsemblPlants" id="TuG1812G0400001016.01.T01">
    <property type="protein sequence ID" value="TuG1812G0400001016.01.T01"/>
    <property type="gene ID" value="TuG1812G0400001016.01"/>
</dbReference>
<reference evidence="1" key="3">
    <citation type="submission" date="2022-06" db="UniProtKB">
        <authorList>
            <consortium name="EnsemblPlants"/>
        </authorList>
    </citation>
    <scope>IDENTIFICATION</scope>
</reference>
<dbReference type="Gramene" id="TuG1812G0400001016.01.T01">
    <property type="protein sequence ID" value="TuG1812G0400001016.01.T01"/>
    <property type="gene ID" value="TuG1812G0400001016.01"/>
</dbReference>
<reference evidence="2" key="1">
    <citation type="journal article" date="2013" name="Nature">
        <title>Draft genome of the wheat A-genome progenitor Triticum urartu.</title>
        <authorList>
            <person name="Ling H.Q."/>
            <person name="Zhao S."/>
            <person name="Liu D."/>
            <person name="Wang J."/>
            <person name="Sun H."/>
            <person name="Zhang C."/>
            <person name="Fan H."/>
            <person name="Li D."/>
            <person name="Dong L."/>
            <person name="Tao Y."/>
            <person name="Gao C."/>
            <person name="Wu H."/>
            <person name="Li Y."/>
            <person name="Cui Y."/>
            <person name="Guo X."/>
            <person name="Zheng S."/>
            <person name="Wang B."/>
            <person name="Yu K."/>
            <person name="Liang Q."/>
            <person name="Yang W."/>
            <person name="Lou X."/>
            <person name="Chen J."/>
            <person name="Feng M."/>
            <person name="Jian J."/>
            <person name="Zhang X."/>
            <person name="Luo G."/>
            <person name="Jiang Y."/>
            <person name="Liu J."/>
            <person name="Wang Z."/>
            <person name="Sha Y."/>
            <person name="Zhang B."/>
            <person name="Wu H."/>
            <person name="Tang D."/>
            <person name="Shen Q."/>
            <person name="Xue P."/>
            <person name="Zou S."/>
            <person name="Wang X."/>
            <person name="Liu X."/>
            <person name="Wang F."/>
            <person name="Yang Y."/>
            <person name="An X."/>
            <person name="Dong Z."/>
            <person name="Zhang K."/>
            <person name="Zhang X."/>
            <person name="Luo M.C."/>
            <person name="Dvorak J."/>
            <person name="Tong Y."/>
            <person name="Wang J."/>
            <person name="Yang H."/>
            <person name="Li Z."/>
            <person name="Wang D."/>
            <person name="Zhang A."/>
            <person name="Wang J."/>
        </authorList>
    </citation>
    <scope>NUCLEOTIDE SEQUENCE</scope>
    <source>
        <strain evidence="2">cv. G1812</strain>
    </source>
</reference>
<sequence>MADAAPPTPSDVVTPTGVGFLIFVSRYSGYGIAQPQAREKFLLGLPMLAAAAPADVVSFLEALSRLSAAPLFELRGNPRSGSSGPDGDDVSAPRSFLKAPSCSFAVSPVLVLEVLVLLLV</sequence>
<evidence type="ECO:0000313" key="2">
    <source>
        <dbReference type="Proteomes" id="UP000015106"/>
    </source>
</evidence>
<protein>
    <submittedName>
        <fullName evidence="1">Uncharacterized protein</fullName>
    </submittedName>
</protein>
<reference evidence="1" key="2">
    <citation type="submission" date="2018-03" db="EMBL/GenBank/DDBJ databases">
        <title>The Triticum urartu genome reveals the dynamic nature of wheat genome evolution.</title>
        <authorList>
            <person name="Ling H."/>
            <person name="Ma B."/>
            <person name="Shi X."/>
            <person name="Liu H."/>
            <person name="Dong L."/>
            <person name="Sun H."/>
            <person name="Cao Y."/>
            <person name="Gao Q."/>
            <person name="Zheng S."/>
            <person name="Li Y."/>
            <person name="Yu Y."/>
            <person name="Du H."/>
            <person name="Qi M."/>
            <person name="Li Y."/>
            <person name="Yu H."/>
            <person name="Cui Y."/>
            <person name="Wang N."/>
            <person name="Chen C."/>
            <person name="Wu H."/>
            <person name="Zhao Y."/>
            <person name="Zhang J."/>
            <person name="Li Y."/>
            <person name="Zhou W."/>
            <person name="Zhang B."/>
            <person name="Hu W."/>
            <person name="Eijk M."/>
            <person name="Tang J."/>
            <person name="Witsenboer H."/>
            <person name="Zhao S."/>
            <person name="Li Z."/>
            <person name="Zhang A."/>
            <person name="Wang D."/>
            <person name="Liang C."/>
        </authorList>
    </citation>
    <scope>NUCLEOTIDE SEQUENCE [LARGE SCALE GENOMIC DNA]</scope>
    <source>
        <strain evidence="1">cv. G1812</strain>
    </source>
</reference>
<evidence type="ECO:0000313" key="1">
    <source>
        <dbReference type="EnsemblPlants" id="TuG1812G0400001016.01.T01"/>
    </source>
</evidence>
<dbReference type="AlphaFoldDB" id="A0A8R7Q0S0"/>
<dbReference type="Proteomes" id="UP000015106">
    <property type="component" value="Chromosome 4"/>
</dbReference>